<organism evidence="1">
    <name type="scientific">Siphoviridae sp. ctICF6</name>
    <dbReference type="NCBI Taxonomy" id="2825427"/>
    <lineage>
        <taxon>Viruses</taxon>
        <taxon>Duplodnaviria</taxon>
        <taxon>Heunggongvirae</taxon>
        <taxon>Uroviricota</taxon>
        <taxon>Caudoviricetes</taxon>
    </lineage>
</organism>
<sequence>MGAKQSSANVTFSKPGTSANKSGYIWVAPLGATIPTDATTELDQKFVGLGYLSEDGLTEPASFEPGDDIVAAGGDTVAQADPTFSKTWTGTCIEALNEDLLKVAYGSANVTVTAATSSADGVITVKEQAGDLEHHVIVIDEMLKGGRKRRNVMADATFLITGDISHVHTALVNFDFTITAYPTANQPAQTQYITIPKKA</sequence>
<dbReference type="EMBL" id="BK016104">
    <property type="protein sequence ID" value="DAF95144.1"/>
    <property type="molecule type" value="Genomic_DNA"/>
</dbReference>
<evidence type="ECO:0000313" key="1">
    <source>
        <dbReference type="EMBL" id="DAF95144.1"/>
    </source>
</evidence>
<protein>
    <submittedName>
        <fullName evidence="1">Tail protein</fullName>
    </submittedName>
</protein>
<proteinExistence type="predicted"/>
<dbReference type="InterPro" id="IPR058154">
    <property type="entry name" value="Bxb1_TTP-like"/>
</dbReference>
<reference evidence="1" key="1">
    <citation type="journal article" date="2021" name="Proc. Natl. Acad. Sci. U.S.A.">
        <title>A Catalog of Tens of Thousands of Viruses from Human Metagenomes Reveals Hidden Associations with Chronic Diseases.</title>
        <authorList>
            <person name="Tisza M.J."/>
            <person name="Buck C.B."/>
        </authorList>
    </citation>
    <scope>NUCLEOTIDE SEQUENCE</scope>
    <source>
        <strain evidence="1">CtICF6</strain>
    </source>
</reference>
<name>A0A8S5UKY5_9CAUD</name>
<accession>A0A8S5UKY5</accession>
<dbReference type="Pfam" id="PF25681">
    <property type="entry name" value="Phage_TTP_17"/>
    <property type="match status" value="1"/>
</dbReference>